<name>A0ABW4G820_9ACTN</name>
<evidence type="ECO:0000313" key="3">
    <source>
        <dbReference type="EMBL" id="MFD1538834.1"/>
    </source>
</evidence>
<evidence type="ECO:0000256" key="1">
    <source>
        <dbReference type="SAM" id="MobiDB-lite"/>
    </source>
</evidence>
<protein>
    <submittedName>
        <fullName evidence="3">Recombinase family protein</fullName>
    </submittedName>
</protein>
<accession>A0ABW4G820</accession>
<organism evidence="3 4">
    <name type="scientific">Nonomuraea guangzhouensis</name>
    <dbReference type="NCBI Taxonomy" id="1291555"/>
    <lineage>
        <taxon>Bacteria</taxon>
        <taxon>Bacillati</taxon>
        <taxon>Actinomycetota</taxon>
        <taxon>Actinomycetes</taxon>
        <taxon>Streptosporangiales</taxon>
        <taxon>Streptosporangiaceae</taxon>
        <taxon>Nonomuraea</taxon>
    </lineage>
</organism>
<dbReference type="RefSeq" id="WP_219530868.1">
    <property type="nucleotide sequence ID" value="NZ_JAHKRM010000009.1"/>
</dbReference>
<proteinExistence type="predicted"/>
<keyword evidence="4" id="KW-1185">Reference proteome</keyword>
<evidence type="ECO:0000313" key="4">
    <source>
        <dbReference type="Proteomes" id="UP001597097"/>
    </source>
</evidence>
<reference evidence="4" key="1">
    <citation type="journal article" date="2019" name="Int. J. Syst. Evol. Microbiol.">
        <title>The Global Catalogue of Microorganisms (GCM) 10K type strain sequencing project: providing services to taxonomists for standard genome sequencing and annotation.</title>
        <authorList>
            <consortium name="The Broad Institute Genomics Platform"/>
            <consortium name="The Broad Institute Genome Sequencing Center for Infectious Disease"/>
            <person name="Wu L."/>
            <person name="Ma J."/>
        </authorList>
    </citation>
    <scope>NUCLEOTIDE SEQUENCE [LARGE SCALE GENOMIC DNA]</scope>
    <source>
        <strain evidence="4">CGMCC 1.15399</strain>
    </source>
</reference>
<evidence type="ECO:0000259" key="2">
    <source>
        <dbReference type="Pfam" id="PF00239"/>
    </source>
</evidence>
<feature type="domain" description="Resolvase/invertase-type recombinase catalytic" evidence="2">
    <location>
        <begin position="11"/>
        <end position="56"/>
    </location>
</feature>
<sequence length="77" mass="8128">MSDGKGPLAGRVSTHDQNPGSRRVRLTDAGCERVYIDTISGTLSSRLEFDTAMDALLMAAGQRSPFGSSLVQVPGCD</sequence>
<feature type="region of interest" description="Disordered" evidence="1">
    <location>
        <begin position="1"/>
        <end position="23"/>
    </location>
</feature>
<dbReference type="Proteomes" id="UP001597097">
    <property type="component" value="Unassembled WGS sequence"/>
</dbReference>
<gene>
    <name evidence="3" type="ORF">ACFSJ0_17385</name>
</gene>
<dbReference type="EMBL" id="JBHUCM010000014">
    <property type="protein sequence ID" value="MFD1538834.1"/>
    <property type="molecule type" value="Genomic_DNA"/>
</dbReference>
<dbReference type="Pfam" id="PF00239">
    <property type="entry name" value="Resolvase"/>
    <property type="match status" value="1"/>
</dbReference>
<comment type="caution">
    <text evidence="3">The sequence shown here is derived from an EMBL/GenBank/DDBJ whole genome shotgun (WGS) entry which is preliminary data.</text>
</comment>
<dbReference type="InterPro" id="IPR006119">
    <property type="entry name" value="Resolv_N"/>
</dbReference>